<gene>
    <name evidence="1" type="ORF">HD556DRAFT_1448202</name>
</gene>
<dbReference type="EMBL" id="JABBWE010000072">
    <property type="protein sequence ID" value="KAG1788034.1"/>
    <property type="molecule type" value="Genomic_DNA"/>
</dbReference>
<dbReference type="Proteomes" id="UP000719766">
    <property type="component" value="Unassembled WGS sequence"/>
</dbReference>
<comment type="caution">
    <text evidence="1">The sequence shown here is derived from an EMBL/GenBank/DDBJ whole genome shotgun (WGS) entry which is preliminary data.</text>
</comment>
<proteinExistence type="predicted"/>
<sequence>MVISVYKRPVSPAIGDKTATSKNGNIIVKRPKLDEPMYPLPPLFRQTPSPVMVSQSYLQKLITERWEAELKNCEHAKKLQLLEMVPGPALTLLQANLRRLIVEHWEAEVRRCEEAKRAQLFELVLAAHVISRESNLGNTHHRAIFAVLESYNLDVIRWIHRYPPTSMSSVGSTVTGLKRANESRLQG</sequence>
<dbReference type="AlphaFoldDB" id="A0A9P7AEZ3"/>
<evidence type="ECO:0000313" key="2">
    <source>
        <dbReference type="Proteomes" id="UP000719766"/>
    </source>
</evidence>
<name>A0A9P7AEZ3_9AGAM</name>
<reference evidence="1" key="1">
    <citation type="journal article" date="2020" name="New Phytol.">
        <title>Comparative genomics reveals dynamic genome evolution in host specialist ectomycorrhizal fungi.</title>
        <authorList>
            <person name="Lofgren L.A."/>
            <person name="Nguyen N.H."/>
            <person name="Vilgalys R."/>
            <person name="Ruytinx J."/>
            <person name="Liao H.L."/>
            <person name="Branco S."/>
            <person name="Kuo A."/>
            <person name="LaButti K."/>
            <person name="Lipzen A."/>
            <person name="Andreopoulos W."/>
            <person name="Pangilinan J."/>
            <person name="Riley R."/>
            <person name="Hundley H."/>
            <person name="Na H."/>
            <person name="Barry K."/>
            <person name="Grigoriev I.V."/>
            <person name="Stajich J.E."/>
            <person name="Kennedy P.G."/>
        </authorList>
    </citation>
    <scope>NUCLEOTIDE SEQUENCE</scope>
    <source>
        <strain evidence="1">S12</strain>
    </source>
</reference>
<accession>A0A9P7AEZ3</accession>
<dbReference type="OrthoDB" id="2636851at2759"/>
<organism evidence="1 2">
    <name type="scientific">Suillus plorans</name>
    <dbReference type="NCBI Taxonomy" id="116603"/>
    <lineage>
        <taxon>Eukaryota</taxon>
        <taxon>Fungi</taxon>
        <taxon>Dikarya</taxon>
        <taxon>Basidiomycota</taxon>
        <taxon>Agaricomycotina</taxon>
        <taxon>Agaricomycetes</taxon>
        <taxon>Agaricomycetidae</taxon>
        <taxon>Boletales</taxon>
        <taxon>Suillineae</taxon>
        <taxon>Suillaceae</taxon>
        <taxon>Suillus</taxon>
    </lineage>
</organism>
<dbReference type="GeneID" id="64601155"/>
<protein>
    <submittedName>
        <fullName evidence="1">Uncharacterized protein</fullName>
    </submittedName>
</protein>
<dbReference type="RefSeq" id="XP_041155320.1">
    <property type="nucleotide sequence ID" value="XM_041307391.1"/>
</dbReference>
<keyword evidence="2" id="KW-1185">Reference proteome</keyword>
<evidence type="ECO:0000313" key="1">
    <source>
        <dbReference type="EMBL" id="KAG1788034.1"/>
    </source>
</evidence>